<gene>
    <name evidence="1" type="ORF">SAMN02745134_00426</name>
</gene>
<dbReference type="STRING" id="1121291.SAMN02745134_00426"/>
<dbReference type="EMBL" id="FWXH01000002">
    <property type="protein sequence ID" value="SMC17772.1"/>
    <property type="molecule type" value="Genomic_DNA"/>
</dbReference>
<sequence length="54" mass="6015">MLGIGIGILIATCFMVTEKTIVSLSKSQIETRAYNYGMRYPEDMKVINSKDVGK</sequence>
<reference evidence="1 2" key="1">
    <citation type="submission" date="2017-04" db="EMBL/GenBank/DDBJ databases">
        <authorList>
            <person name="Afonso C.L."/>
            <person name="Miller P.J."/>
            <person name="Scott M.A."/>
            <person name="Spackman E."/>
            <person name="Goraichik I."/>
            <person name="Dimitrov K.M."/>
            <person name="Suarez D.L."/>
            <person name="Swayne D.E."/>
        </authorList>
    </citation>
    <scope>NUCLEOTIDE SEQUENCE [LARGE SCALE GENOMIC DNA]</scope>
    <source>
        <strain evidence="1 2">DSM 12555</strain>
    </source>
</reference>
<name>A0A1W1X1F3_9CLOT</name>
<dbReference type="Proteomes" id="UP000192468">
    <property type="component" value="Unassembled WGS sequence"/>
</dbReference>
<evidence type="ECO:0000313" key="1">
    <source>
        <dbReference type="EMBL" id="SMC17772.1"/>
    </source>
</evidence>
<organism evidence="1 2">
    <name type="scientific">Clostridium acidisoli DSM 12555</name>
    <dbReference type="NCBI Taxonomy" id="1121291"/>
    <lineage>
        <taxon>Bacteria</taxon>
        <taxon>Bacillati</taxon>
        <taxon>Bacillota</taxon>
        <taxon>Clostridia</taxon>
        <taxon>Eubacteriales</taxon>
        <taxon>Clostridiaceae</taxon>
        <taxon>Clostridium</taxon>
    </lineage>
</organism>
<protein>
    <submittedName>
        <fullName evidence="1">Uncharacterized protein</fullName>
    </submittedName>
</protein>
<keyword evidence="2" id="KW-1185">Reference proteome</keyword>
<proteinExistence type="predicted"/>
<accession>A0A1W1X1F3</accession>
<evidence type="ECO:0000313" key="2">
    <source>
        <dbReference type="Proteomes" id="UP000192468"/>
    </source>
</evidence>
<dbReference type="RefSeq" id="WP_176212587.1">
    <property type="nucleotide sequence ID" value="NZ_FWXH01000002.1"/>
</dbReference>
<dbReference type="AlphaFoldDB" id="A0A1W1X1F3"/>